<sequence length="94" mass="10245">MGVSFHTLEREKIFRDPPTDKPSYPLLAQAIQPHVGSFNALMEGPGDGLLNLAVKDIGSKIVFDSNDPDRLGNKLSCKSMEIGYILGENTSNIL</sequence>
<dbReference type="RefSeq" id="XP_018738406.1">
    <property type="nucleotide sequence ID" value="XM_018880602.1"/>
</dbReference>
<feature type="compositionally biased region" description="Basic and acidic residues" evidence="1">
    <location>
        <begin position="7"/>
        <end position="19"/>
    </location>
</feature>
<dbReference type="EMBL" id="CP014503">
    <property type="protein sequence ID" value="ANB15929.1"/>
    <property type="molecule type" value="Genomic_DNA"/>
</dbReference>
<dbReference type="OrthoDB" id="10248617at2759"/>
<feature type="region of interest" description="Disordered" evidence="1">
    <location>
        <begin position="1"/>
        <end position="20"/>
    </location>
</feature>
<keyword evidence="3" id="KW-1185">Reference proteome</keyword>
<name>A0A167G059_9ASCO</name>
<dbReference type="Proteomes" id="UP000189580">
    <property type="component" value="Chromosome b"/>
</dbReference>
<reference evidence="2 3" key="1">
    <citation type="submission" date="2016-02" db="EMBL/GenBank/DDBJ databases">
        <title>Complete genome sequence and transcriptome regulation of the pentose utilising yeast Sugiyamaella lignohabitans.</title>
        <authorList>
            <person name="Bellasio M."/>
            <person name="Peymann A."/>
            <person name="Valli M."/>
            <person name="Sipitzky M."/>
            <person name="Graf A."/>
            <person name="Sauer M."/>
            <person name="Marx H."/>
            <person name="Mattanovich D."/>
        </authorList>
    </citation>
    <scope>NUCLEOTIDE SEQUENCE [LARGE SCALE GENOMIC DNA]</scope>
    <source>
        <strain evidence="2 3">CBS 10342</strain>
    </source>
</reference>
<gene>
    <name evidence="2" type="primary">RPA135</name>
    <name evidence="2" type="ORF">AWJ20_3573</name>
</gene>
<dbReference type="KEGG" id="slb:AWJ20_3573"/>
<keyword evidence="2" id="KW-0804">Transcription</keyword>
<dbReference type="GO" id="GO:0000428">
    <property type="term" value="C:DNA-directed RNA polymerase complex"/>
    <property type="evidence" value="ECO:0007669"/>
    <property type="project" value="UniProtKB-KW"/>
</dbReference>
<dbReference type="GeneID" id="30035610"/>
<proteinExistence type="predicted"/>
<organism evidence="2 3">
    <name type="scientific">Sugiyamaella lignohabitans</name>
    <dbReference type="NCBI Taxonomy" id="796027"/>
    <lineage>
        <taxon>Eukaryota</taxon>
        <taxon>Fungi</taxon>
        <taxon>Dikarya</taxon>
        <taxon>Ascomycota</taxon>
        <taxon>Saccharomycotina</taxon>
        <taxon>Dipodascomycetes</taxon>
        <taxon>Dipodascales</taxon>
        <taxon>Trichomonascaceae</taxon>
        <taxon>Sugiyamaella</taxon>
    </lineage>
</organism>
<evidence type="ECO:0000256" key="1">
    <source>
        <dbReference type="SAM" id="MobiDB-lite"/>
    </source>
</evidence>
<accession>A0A167G059</accession>
<dbReference type="AlphaFoldDB" id="A0A167G059"/>
<protein>
    <submittedName>
        <fullName evidence="2">DNA-directed RNA polymerase I core subunit RPA135</fullName>
    </submittedName>
</protein>
<keyword evidence="2" id="KW-0240">DNA-directed RNA polymerase</keyword>
<evidence type="ECO:0000313" key="3">
    <source>
        <dbReference type="Proteomes" id="UP000189580"/>
    </source>
</evidence>
<evidence type="ECO:0000313" key="2">
    <source>
        <dbReference type="EMBL" id="ANB15929.1"/>
    </source>
</evidence>